<evidence type="ECO:0000256" key="2">
    <source>
        <dbReference type="ARBA" id="ARBA00022679"/>
    </source>
</evidence>
<protein>
    <submittedName>
        <fullName evidence="5">Class I SAM-dependent methyltransferase</fullName>
        <ecNumber evidence="5">2.1.1.222</ecNumber>
        <ecNumber evidence="5">2.1.1.64</ecNumber>
    </submittedName>
</protein>
<reference evidence="5 6" key="1">
    <citation type="submission" date="2024-09" db="EMBL/GenBank/DDBJ databases">
        <authorList>
            <person name="Sun Q."/>
            <person name="Mori K."/>
        </authorList>
    </citation>
    <scope>NUCLEOTIDE SEQUENCE [LARGE SCALE GENOMIC DNA]</scope>
    <source>
        <strain evidence="5 6">CCM 4839</strain>
    </source>
</reference>
<gene>
    <name evidence="5" type="ORF">ACFFJ8_17580</name>
</gene>
<proteinExistence type="predicted"/>
<dbReference type="Gene3D" id="3.40.50.150">
    <property type="entry name" value="Vaccinia Virus protein VP39"/>
    <property type="match status" value="1"/>
</dbReference>
<keyword evidence="1 5" id="KW-0489">Methyltransferase</keyword>
<keyword evidence="6" id="KW-1185">Reference proteome</keyword>
<keyword evidence="3" id="KW-0949">S-adenosyl-L-methionine</keyword>
<evidence type="ECO:0000259" key="4">
    <source>
        <dbReference type="Pfam" id="PF13649"/>
    </source>
</evidence>
<evidence type="ECO:0000313" key="5">
    <source>
        <dbReference type="EMBL" id="MFC0393178.1"/>
    </source>
</evidence>
<evidence type="ECO:0000313" key="6">
    <source>
        <dbReference type="Proteomes" id="UP001589818"/>
    </source>
</evidence>
<dbReference type="CDD" id="cd02440">
    <property type="entry name" value="AdoMet_MTases"/>
    <property type="match status" value="1"/>
</dbReference>
<comment type="caution">
    <text evidence="5">The sequence shown here is derived from an EMBL/GenBank/DDBJ whole genome shotgun (WGS) entry which is preliminary data.</text>
</comment>
<dbReference type="GO" id="GO:0102208">
    <property type="term" value="F:2-polyprenyl-6-hydroxyphenol methylase activity"/>
    <property type="evidence" value="ECO:0007669"/>
    <property type="project" value="UniProtKB-EC"/>
</dbReference>
<dbReference type="Proteomes" id="UP001589818">
    <property type="component" value="Unassembled WGS sequence"/>
</dbReference>
<evidence type="ECO:0000256" key="1">
    <source>
        <dbReference type="ARBA" id="ARBA00022603"/>
    </source>
</evidence>
<dbReference type="InterPro" id="IPR029063">
    <property type="entry name" value="SAM-dependent_MTases_sf"/>
</dbReference>
<dbReference type="Gene3D" id="2.20.25.110">
    <property type="entry name" value="S-adenosyl-L-methionine-dependent methyltransferases"/>
    <property type="match status" value="1"/>
</dbReference>
<dbReference type="GO" id="GO:0032259">
    <property type="term" value="P:methylation"/>
    <property type="evidence" value="ECO:0007669"/>
    <property type="project" value="UniProtKB-KW"/>
</dbReference>
<organism evidence="5 6">
    <name type="scientific">Paenibacillus mendelii</name>
    <dbReference type="NCBI Taxonomy" id="206163"/>
    <lineage>
        <taxon>Bacteria</taxon>
        <taxon>Bacillati</taxon>
        <taxon>Bacillota</taxon>
        <taxon>Bacilli</taxon>
        <taxon>Bacillales</taxon>
        <taxon>Paenibacillaceae</taxon>
        <taxon>Paenibacillus</taxon>
    </lineage>
</organism>
<dbReference type="InterPro" id="IPR041698">
    <property type="entry name" value="Methyltransf_25"/>
</dbReference>
<dbReference type="RefSeq" id="WP_204822641.1">
    <property type="nucleotide sequence ID" value="NZ_JANHOF010000002.1"/>
</dbReference>
<dbReference type="EMBL" id="JBHLVF010000031">
    <property type="protein sequence ID" value="MFC0393178.1"/>
    <property type="molecule type" value="Genomic_DNA"/>
</dbReference>
<keyword evidence="2 5" id="KW-0808">Transferase</keyword>
<dbReference type="GO" id="GO:0061542">
    <property type="term" value="F:3-demethylubiquinol 3-O-methyltransferase activity"/>
    <property type="evidence" value="ECO:0007669"/>
    <property type="project" value="UniProtKB-EC"/>
</dbReference>
<dbReference type="EC" id="2.1.1.64" evidence="5"/>
<accession>A0ABV6JF12</accession>
<dbReference type="EC" id="2.1.1.222" evidence="5"/>
<dbReference type="PANTHER" id="PTHR43464:SF19">
    <property type="entry name" value="UBIQUINONE BIOSYNTHESIS O-METHYLTRANSFERASE, MITOCHONDRIAL"/>
    <property type="match status" value="1"/>
</dbReference>
<evidence type="ECO:0000256" key="3">
    <source>
        <dbReference type="ARBA" id="ARBA00022691"/>
    </source>
</evidence>
<dbReference type="SUPFAM" id="SSF53335">
    <property type="entry name" value="S-adenosyl-L-methionine-dependent methyltransferases"/>
    <property type="match status" value="1"/>
</dbReference>
<feature type="domain" description="Methyltransferase" evidence="4">
    <location>
        <begin position="44"/>
        <end position="138"/>
    </location>
</feature>
<dbReference type="Pfam" id="PF13649">
    <property type="entry name" value="Methyltransf_25"/>
    <property type="match status" value="1"/>
</dbReference>
<sequence>MTDWFERSFGSDYMIVYRHRNWEQAACEVQRMAGWLGLPVDAQVLDIGCGMGRHALALAELGFKVTGIDLSEALLHEAREHNREGQIELIQGDMRRLPFGAGRFRATLNLFTSFGYFQDEQDNLAVLKEIRRVLTDDGQYLIDFLNPVYIERHLVPHSKRVDEETGLHIDEFRMIEDGMVIKKIAIGLPGGDKRRYEERVRLYSLEWFKRMLKQAGLTLDRVYGDYDGCPYLETESKRMIMIGRLSL</sequence>
<dbReference type="PANTHER" id="PTHR43464">
    <property type="entry name" value="METHYLTRANSFERASE"/>
    <property type="match status" value="1"/>
</dbReference>
<name>A0ABV6JF12_9BACL</name>